<comment type="caution">
    <text evidence="1">The sequence shown here is derived from an EMBL/GenBank/DDBJ whole genome shotgun (WGS) entry which is preliminary data.</text>
</comment>
<dbReference type="RefSeq" id="WP_007200868.1">
    <property type="nucleotide sequence ID" value="NZ_AKKV01000020.1"/>
</dbReference>
<name>I8UIL6_9BACL</name>
<accession>I8UIL6</accession>
<protein>
    <submittedName>
        <fullName evidence="1">Uncharacterized protein</fullName>
    </submittedName>
</protein>
<evidence type="ECO:0000313" key="1">
    <source>
        <dbReference type="EMBL" id="EIT86673.1"/>
    </source>
</evidence>
<gene>
    <name evidence="1" type="ORF">A374_03844</name>
</gene>
<dbReference type="OrthoDB" id="2860127at2"/>
<dbReference type="eggNOG" id="ENOG50343ND">
    <property type="taxonomic scope" value="Bacteria"/>
</dbReference>
<sequence>MDSIQSSQDYPVVLKVEQIARNKILVTYDRPTDLSSATTITNYWIRGNQAPDNAASLGMDPALSSDNSLRPGQARITAVDASQTTYVITFWQPITRGVIYIVLPCFVSKLGSSGFQGVNWGPYSRNVWIGK</sequence>
<dbReference type="EMBL" id="AKKV01000020">
    <property type="protein sequence ID" value="EIT86673.1"/>
    <property type="molecule type" value="Genomic_DNA"/>
</dbReference>
<reference evidence="1 2" key="1">
    <citation type="journal article" date="2012" name="J. Bacteriol.">
        <title>Genome of Bacillus macauensis ZFHKF-1, a Long-Chain-Forming Bacterium.</title>
        <authorList>
            <person name="Cai L."/>
            <person name="Zhang T."/>
        </authorList>
    </citation>
    <scope>NUCLEOTIDE SEQUENCE [LARGE SCALE GENOMIC DNA]</scope>
    <source>
        <strain evidence="1 2">ZFHKF-1</strain>
    </source>
</reference>
<organism evidence="1 2">
    <name type="scientific">Fictibacillus macauensis ZFHKF-1</name>
    <dbReference type="NCBI Taxonomy" id="1196324"/>
    <lineage>
        <taxon>Bacteria</taxon>
        <taxon>Bacillati</taxon>
        <taxon>Bacillota</taxon>
        <taxon>Bacilli</taxon>
        <taxon>Bacillales</taxon>
        <taxon>Fictibacillaceae</taxon>
        <taxon>Fictibacillus</taxon>
    </lineage>
</organism>
<keyword evidence="2" id="KW-1185">Reference proteome</keyword>
<evidence type="ECO:0000313" key="2">
    <source>
        <dbReference type="Proteomes" id="UP000004080"/>
    </source>
</evidence>
<dbReference type="Proteomes" id="UP000004080">
    <property type="component" value="Unassembled WGS sequence"/>
</dbReference>
<dbReference type="PATRIC" id="fig|1196324.3.peg.779"/>
<proteinExistence type="predicted"/>
<dbReference type="AlphaFoldDB" id="I8UIL6"/>